<reference evidence="18" key="1">
    <citation type="journal article" date="2019" name="Int. J. Syst. Evol. Microbiol.">
        <title>The Global Catalogue of Microorganisms (GCM) 10K type strain sequencing project: providing services to taxonomists for standard genome sequencing and annotation.</title>
        <authorList>
            <consortium name="The Broad Institute Genomics Platform"/>
            <consortium name="The Broad Institute Genome Sequencing Center for Infectious Disease"/>
            <person name="Wu L."/>
            <person name="Ma J."/>
        </authorList>
    </citation>
    <scope>NUCLEOTIDE SEQUENCE [LARGE SCALE GENOMIC DNA]</scope>
    <source>
        <strain evidence="18">CECT 7698</strain>
    </source>
</reference>
<feature type="region of interest" description="Disordered" evidence="14">
    <location>
        <begin position="50"/>
        <end position="90"/>
    </location>
</feature>
<dbReference type="InterPro" id="IPR047040">
    <property type="entry name" value="FlhF__GTPase_dom"/>
</dbReference>
<dbReference type="SMART" id="SM00962">
    <property type="entry name" value="SRP54"/>
    <property type="match status" value="1"/>
</dbReference>
<dbReference type="Gene3D" id="3.40.50.300">
    <property type="entry name" value="P-loop containing nucleotide triphosphate hydrolases"/>
    <property type="match status" value="1"/>
</dbReference>
<evidence type="ECO:0000256" key="8">
    <source>
        <dbReference type="ARBA" id="ARBA00022927"/>
    </source>
</evidence>
<evidence type="ECO:0000256" key="5">
    <source>
        <dbReference type="ARBA" id="ARBA00022475"/>
    </source>
</evidence>
<feature type="domain" description="AAA+ ATPase" evidence="15">
    <location>
        <begin position="198"/>
        <end position="370"/>
    </location>
</feature>
<keyword evidence="8" id="KW-0653">Protein transport</keyword>
<gene>
    <name evidence="17" type="primary">flhF</name>
    <name evidence="17" type="ORF">ACFOEV_17695</name>
</gene>
<dbReference type="EMBL" id="JBHRUG010000031">
    <property type="protein sequence ID" value="MFC3285436.1"/>
    <property type="molecule type" value="Genomic_DNA"/>
</dbReference>
<evidence type="ECO:0000256" key="13">
    <source>
        <dbReference type="NCBIfam" id="TIGR03499"/>
    </source>
</evidence>
<sequence>MSVKRFVGANSREAMRQVRAALGDDALILSNRRVEAGVEVLAMADDEHGRLTETRTAPATTPAPRSSASAERVERTREVRSQSPQATTIPDVAPVQATPMDFAALSERLLGEMQDMRALLNRQGTPAPATSAADVTTRLCQRLAAAGVGPRLAAELLATRPSELEMAESSDTSLQAWLVRQLVARLAVPADETDLLDAGGIIALVGPTGVGKTTTTAKLAARYVMRHGSDRVALVTTDSYRVGAHEQLRIYARLLGVEVHALEAEAPLPALLERLADKRLVIIDTVGMSQRDQRLVKQVAQLGSGGGAVRLMLLLNAASHGDTLEEVIATYRRAAEAAGNRLVDCILTKSDEAARLGPLLDTVIRHGLRLHYVSHGQQVPEDLALADARQLVEQALMVDGDSPFAPDAGDLVPVAREVRGMQSLSRGLLGQGRSLTAALASLRQRLPGFALLEAAWDAAFLAQQHQQDVISEMQRQTSRLARERARTDDGLGMLWGPLKVSGCDWASPVQAIDPQGRLLGLSWQHHELPAGQDQRLGWAGDNLGADRHLLAQCPDTAALEWLGAWQLPWLAATKGNRRVTHLGERRSLSQLGELASREAALSCRLHGRHAVVHLACLDIELPGRRGPAAVSVQPATAWFGRLNDVDSGRELGRRYWLSSSLDPALSRRLVSIALALAELPVLVRNAWRHLGDAGLSRSDPALRLSLASGLAAVALRLDQDDTDWAMDVRAQLLSLLVGKGQRKPSQLLEALLHLFAARDVFRQMRHSGQEAL</sequence>
<evidence type="ECO:0000256" key="10">
    <source>
        <dbReference type="ARBA" id="ARBA00023136"/>
    </source>
</evidence>
<evidence type="ECO:0000259" key="16">
    <source>
        <dbReference type="SMART" id="SM00962"/>
    </source>
</evidence>
<keyword evidence="4" id="KW-0813">Transport</keyword>
<dbReference type="PANTHER" id="PTHR43134:SF3">
    <property type="entry name" value="FLAGELLAR BIOSYNTHESIS PROTEIN FLHF"/>
    <property type="match status" value="1"/>
</dbReference>
<comment type="subcellular location">
    <subcellularLocation>
        <location evidence="1">Cell membrane</location>
        <topology evidence="1">Peripheral membrane protein</topology>
        <orientation evidence="1">Cytoplasmic side</orientation>
    </subcellularLocation>
</comment>
<dbReference type="Pfam" id="PF00448">
    <property type="entry name" value="SRP54"/>
    <property type="match status" value="1"/>
</dbReference>
<evidence type="ECO:0000256" key="7">
    <source>
        <dbReference type="ARBA" id="ARBA00022795"/>
    </source>
</evidence>
<keyword evidence="11" id="KW-1006">Bacterial flagellum protein export</keyword>
<comment type="function">
    <text evidence="12">Necessary for flagellar biosynthesis. May be involved in translocation of the flagellum.</text>
</comment>
<evidence type="ECO:0000256" key="12">
    <source>
        <dbReference type="ARBA" id="ARBA00025337"/>
    </source>
</evidence>
<keyword evidence="9" id="KW-0342">GTP-binding</keyword>
<dbReference type="InterPro" id="IPR020006">
    <property type="entry name" value="FlhF"/>
</dbReference>
<proteinExistence type="inferred from homology"/>
<dbReference type="SMART" id="SM00382">
    <property type="entry name" value="AAA"/>
    <property type="match status" value="1"/>
</dbReference>
<keyword evidence="18" id="KW-1185">Reference proteome</keyword>
<organism evidence="17 18">
    <name type="scientific">Litchfieldella rifensis</name>
    <dbReference type="NCBI Taxonomy" id="762643"/>
    <lineage>
        <taxon>Bacteria</taxon>
        <taxon>Pseudomonadati</taxon>
        <taxon>Pseudomonadota</taxon>
        <taxon>Gammaproteobacteria</taxon>
        <taxon>Oceanospirillales</taxon>
        <taxon>Halomonadaceae</taxon>
        <taxon>Litchfieldella</taxon>
    </lineage>
</organism>
<dbReference type="Gene3D" id="1.20.120.1380">
    <property type="entry name" value="Flagellar FlhF biosynthesis protein, N domain"/>
    <property type="match status" value="1"/>
</dbReference>
<evidence type="ECO:0000256" key="6">
    <source>
        <dbReference type="ARBA" id="ARBA00022741"/>
    </source>
</evidence>
<comment type="caution">
    <text evidence="17">The sequence shown here is derived from an EMBL/GenBank/DDBJ whole genome shotgun (WGS) entry which is preliminary data.</text>
</comment>
<evidence type="ECO:0000313" key="17">
    <source>
        <dbReference type="EMBL" id="MFC3285436.1"/>
    </source>
</evidence>
<evidence type="ECO:0000256" key="3">
    <source>
        <dbReference type="ARBA" id="ARBA00014919"/>
    </source>
</evidence>
<keyword evidence="5" id="KW-1003">Cell membrane</keyword>
<evidence type="ECO:0000256" key="9">
    <source>
        <dbReference type="ARBA" id="ARBA00023134"/>
    </source>
</evidence>
<keyword evidence="7" id="KW-1005">Bacterial flagellum biogenesis</keyword>
<evidence type="ECO:0000256" key="4">
    <source>
        <dbReference type="ARBA" id="ARBA00022448"/>
    </source>
</evidence>
<evidence type="ECO:0000256" key="1">
    <source>
        <dbReference type="ARBA" id="ARBA00004413"/>
    </source>
</evidence>
<dbReference type="InterPro" id="IPR027417">
    <property type="entry name" value="P-loop_NTPase"/>
</dbReference>
<feature type="compositionally biased region" description="Basic and acidic residues" evidence="14">
    <location>
        <begin position="71"/>
        <end position="80"/>
    </location>
</feature>
<dbReference type="Proteomes" id="UP001595579">
    <property type="component" value="Unassembled WGS sequence"/>
</dbReference>
<evidence type="ECO:0000256" key="11">
    <source>
        <dbReference type="ARBA" id="ARBA00023225"/>
    </source>
</evidence>
<dbReference type="SUPFAM" id="SSF52540">
    <property type="entry name" value="P-loop containing nucleoside triphosphate hydrolases"/>
    <property type="match status" value="1"/>
</dbReference>
<dbReference type="InterPro" id="IPR000897">
    <property type="entry name" value="SRP54_GTPase_dom"/>
</dbReference>
<keyword evidence="17" id="KW-0282">Flagellum</keyword>
<feature type="compositionally biased region" description="Low complexity" evidence="14">
    <location>
        <begin position="54"/>
        <end position="70"/>
    </location>
</feature>
<keyword evidence="6" id="KW-0547">Nucleotide-binding</keyword>
<evidence type="ECO:0000256" key="14">
    <source>
        <dbReference type="SAM" id="MobiDB-lite"/>
    </source>
</evidence>
<dbReference type="InterPro" id="IPR003593">
    <property type="entry name" value="AAA+_ATPase"/>
</dbReference>
<dbReference type="RefSeq" id="WP_386776203.1">
    <property type="nucleotide sequence ID" value="NZ_JBHRUG010000031.1"/>
</dbReference>
<evidence type="ECO:0000313" key="18">
    <source>
        <dbReference type="Proteomes" id="UP001595579"/>
    </source>
</evidence>
<evidence type="ECO:0000259" key="15">
    <source>
        <dbReference type="SMART" id="SM00382"/>
    </source>
</evidence>
<dbReference type="NCBIfam" id="TIGR03499">
    <property type="entry name" value="FlhF"/>
    <property type="match status" value="1"/>
</dbReference>
<name>A0ABV7LTF9_9GAMM</name>
<accession>A0ABV7LTF9</accession>
<protein>
    <recommendedName>
        <fullName evidence="3 13">Flagellar biosynthesis protein FlhF</fullName>
    </recommendedName>
</protein>
<dbReference type="PANTHER" id="PTHR43134">
    <property type="entry name" value="SIGNAL RECOGNITION PARTICLE RECEPTOR SUBUNIT ALPHA"/>
    <property type="match status" value="1"/>
</dbReference>
<keyword evidence="17" id="KW-0969">Cilium</keyword>
<evidence type="ECO:0000256" key="2">
    <source>
        <dbReference type="ARBA" id="ARBA00008531"/>
    </source>
</evidence>
<comment type="similarity">
    <text evidence="2">Belongs to the GTP-binding SRP family.</text>
</comment>
<keyword evidence="17" id="KW-0966">Cell projection</keyword>
<dbReference type="CDD" id="cd17873">
    <property type="entry name" value="FlhF"/>
    <property type="match status" value="1"/>
</dbReference>
<keyword evidence="10" id="KW-0472">Membrane</keyword>
<feature type="domain" description="SRP54-type proteins GTP-binding" evidence="16">
    <location>
        <begin position="199"/>
        <end position="397"/>
    </location>
</feature>